<feature type="transmembrane region" description="Helical" evidence="4">
    <location>
        <begin position="477"/>
        <end position="496"/>
    </location>
</feature>
<feature type="transmembrane region" description="Helical" evidence="4">
    <location>
        <begin position="324"/>
        <end position="345"/>
    </location>
</feature>
<dbReference type="Pfam" id="PF07885">
    <property type="entry name" value="Ion_trans_2"/>
    <property type="match status" value="1"/>
</dbReference>
<organism evidence="6 7">
    <name type="scientific">Tetrahymena thermophila (strain SB210)</name>
    <dbReference type="NCBI Taxonomy" id="312017"/>
    <lineage>
        <taxon>Eukaryota</taxon>
        <taxon>Sar</taxon>
        <taxon>Alveolata</taxon>
        <taxon>Ciliophora</taxon>
        <taxon>Intramacronucleata</taxon>
        <taxon>Oligohymenophorea</taxon>
        <taxon>Hymenostomatida</taxon>
        <taxon>Tetrahymenina</taxon>
        <taxon>Tetrahymenidae</taxon>
        <taxon>Tetrahymena</taxon>
    </lineage>
</organism>
<evidence type="ECO:0000313" key="6">
    <source>
        <dbReference type="EMBL" id="EAR82922.2"/>
    </source>
</evidence>
<sequence>MDYLETEKDRLETYQSQNDQANLRKQDQLNRKYKLRIKCDSQENSFNEMNIVQSPNQAQSHNNMSEQNKSNCIKKIQDSVIFQDKKESENANNSMKIQGNNENKLDVYQSSYFDPQKEVYISTNQRKYNHPNQNGASHQVPFKRKLTRKSEIFQSQVLNPQDISTKDSEQVIKSQKNFPKKKQGPNQFSLYFKTLKAVRQFKLFLIPKSINIRSSKIINDASHYVETNKAQTAFNPFEIMEKISKSNYNLKNFFRELKSVFSDTKVKICKFLDENITVLDPNGYFKMIFDIMMIFAIIVCIFFNTVEIFFAIDFYDLYEYGYPILDYFLLILFILDIILNLNTGVFNEGQISKDRVEIFNSYYDGRLLHDTLSLLCFIRQRNHQIVTSFFDLFVFFKIGQVSLKLQQYQQTAGSNIKYAKLYYSIQLLRLVLFVIFVAHCVAVIFYGQVIFAEWISFDDAHNWVEASTVVTRSDSWLKIYIFSLYFSVTTMTTVGFGDITPKNGHEAVIVIISMIIACGVFAYTFNLIGSIVSEMNRRQEEFKIRMKKVYTYLSNRNVDQDLKYQVLKFLEFKYNNENTLSQEEEEGILDGLSDNLIYQINYQSKFKILNNGFELFKSFSKEIKDELCMKLKIIRGNKEEIIFEQDTIQDDPQMYFIHQGSIEIFFKNKQTKNNKESILNVLKEGQFFGELSFFTDKPRSAGARVKSSCILFSLSKSDFLSVLQNDIFELEKYHLLNSKLQFSESNQQISQQCYYCSKETHIIKRCPHLHYNPDNHLIILKNNFSVTSVERKNWVRNREKSRAFEIMLEVTDLVSYMKKKNKSECQLYSDQGSSDEYITFEDQDSSSQDQLMYSNHHREIIQKLRKMYNNQEITVSDQNSNSNSQSESEQKPSKRDSQDKLSKTNSNKIIDNNDGKISNVEQKSENQIKDELLSPPIYLNKHFLNVEKQHSKQQRHSLQLSQNQNSQHNRLKKYQTSNLTQIYHNIYPKINIQDDEDNLQVESDSSSQQNDSKQDKKNQKQIENQSQSSNQISLRNGQQSYSPSLRIEKAEQNQNKPYRESFFQNFKENENKSIFNCKDSANLIQLQPNQFGQQQFNAGFQSNLEIQQQLQNSDIGSQQTNNLEKQLLSNQGINSLEQQQIQNANQLNIQEQNQTNNVQIINLQHQQINNLEKSQQSNLLQEQQLNKEDNQQQNVSHQQLRSDNEQFNLLQQHQNNENIYNNLQQNPFEDQNILYQQEQKQQNNSVNGKIQIQKQTQKENEVFQDSEIEELIEENDVNIELKQPDSMEEFQSKNIGNLQERSKTAWIAENQIKNNSQMPKKDLKSFQRRSIQNHIESHRKSKMLSLQQSLEVYVQQSLLGGAHKRNMSSQNQSLHQRELSQNKSSLIQLTNNKKRTLRFSNVETFISVPDEVPFSTPIDNVKNPFNQKQAQIHYIGQPSPSTVCYMPSSFSSSQPLKQKIEANLQINDQIIENEQQQEQSKYQALNKLKSKETNKIQHEPPQIEEEPVQQELHKEVKKLARKDKRTKTHNEQNGMMHKFQAREQQNEHSDDNRKKAESSKRDKFKKRTALIPLQNGRLNPLRTLGLFREQKNKAHNIIPQSPYSIATSQSPNRLNPSKPELNSIKDKSLQERENLQGSQMRLSTFKFNQTTDQNSIQNYQQQKEGEDQINRDSIKKQIQMQRQQTVQLQPDLMDEVKIVQNDTLIFDKMKEYKNYFPSFNFKTILTTYNKLKNIQNNKLPSYFNVYSFYNRFDYKKIYKQKPVNNSVLKRSVANAQ</sequence>
<dbReference type="InterPro" id="IPR003938">
    <property type="entry name" value="K_chnl_volt-dep_EAG/ELK/ERG"/>
</dbReference>
<feature type="region of interest" description="Disordered" evidence="3">
    <location>
        <begin position="1597"/>
        <end position="1621"/>
    </location>
</feature>
<feature type="compositionally biased region" description="Low complexity" evidence="3">
    <location>
        <begin position="956"/>
        <end position="968"/>
    </location>
</feature>
<proteinExistence type="predicted"/>
<dbReference type="Gene3D" id="1.10.287.630">
    <property type="entry name" value="Helix hairpin bin"/>
    <property type="match status" value="1"/>
</dbReference>
<feature type="compositionally biased region" description="Polar residues" evidence="3">
    <location>
        <begin position="903"/>
        <end position="921"/>
    </location>
</feature>
<feature type="transmembrane region" description="Helical" evidence="4">
    <location>
        <begin position="291"/>
        <end position="312"/>
    </location>
</feature>
<dbReference type="InterPro" id="IPR000595">
    <property type="entry name" value="cNMP-bd_dom"/>
</dbReference>
<keyword evidence="1" id="KW-0407">Ion channel</keyword>
<evidence type="ECO:0000256" key="3">
    <source>
        <dbReference type="SAM" id="MobiDB-lite"/>
    </source>
</evidence>
<keyword evidence="2" id="KW-0175">Coiled coil</keyword>
<keyword evidence="1" id="KW-0813">Transport</keyword>
<reference evidence="7" key="1">
    <citation type="journal article" date="2006" name="PLoS Biol.">
        <title>Macronuclear genome sequence of the ciliate Tetrahymena thermophila, a model eukaryote.</title>
        <authorList>
            <person name="Eisen J.A."/>
            <person name="Coyne R.S."/>
            <person name="Wu M."/>
            <person name="Wu D."/>
            <person name="Thiagarajan M."/>
            <person name="Wortman J.R."/>
            <person name="Badger J.H."/>
            <person name="Ren Q."/>
            <person name="Amedeo P."/>
            <person name="Jones K.M."/>
            <person name="Tallon L.J."/>
            <person name="Delcher A.L."/>
            <person name="Salzberg S.L."/>
            <person name="Silva J.C."/>
            <person name="Haas B.J."/>
            <person name="Majoros W.H."/>
            <person name="Farzad M."/>
            <person name="Carlton J.M."/>
            <person name="Smith R.K. Jr."/>
            <person name="Garg J."/>
            <person name="Pearlman R.E."/>
            <person name="Karrer K.M."/>
            <person name="Sun L."/>
            <person name="Manning G."/>
            <person name="Elde N.C."/>
            <person name="Turkewitz A.P."/>
            <person name="Asai D.J."/>
            <person name="Wilkes D.E."/>
            <person name="Wang Y."/>
            <person name="Cai H."/>
            <person name="Collins K."/>
            <person name="Stewart B.A."/>
            <person name="Lee S.R."/>
            <person name="Wilamowska K."/>
            <person name="Weinberg Z."/>
            <person name="Ruzzo W.L."/>
            <person name="Wloga D."/>
            <person name="Gaertig J."/>
            <person name="Frankel J."/>
            <person name="Tsao C.-C."/>
            <person name="Gorovsky M.A."/>
            <person name="Keeling P.J."/>
            <person name="Waller R.F."/>
            <person name="Patron N.J."/>
            <person name="Cherry J.M."/>
            <person name="Stover N.A."/>
            <person name="Krieger C.J."/>
            <person name="del Toro C."/>
            <person name="Ryder H.F."/>
            <person name="Williamson S.C."/>
            <person name="Barbeau R.A."/>
            <person name="Hamilton E.P."/>
            <person name="Orias E."/>
        </authorList>
    </citation>
    <scope>NUCLEOTIDE SEQUENCE [LARGE SCALE GENOMIC DNA]</scope>
    <source>
        <strain evidence="7">SB210</strain>
    </source>
</reference>
<evidence type="ECO:0000259" key="5">
    <source>
        <dbReference type="PROSITE" id="PS50042"/>
    </source>
</evidence>
<dbReference type="RefSeq" id="XP_001030585.2">
    <property type="nucleotide sequence ID" value="XM_001030585.3"/>
</dbReference>
<feature type="transmembrane region" description="Helical" evidence="4">
    <location>
        <begin position="430"/>
        <end position="457"/>
    </location>
</feature>
<dbReference type="PANTHER" id="PTHR45689:SF5">
    <property type="entry name" value="I[[H]] CHANNEL, ISOFORM E"/>
    <property type="match status" value="1"/>
</dbReference>
<dbReference type="PANTHER" id="PTHR45689">
    <property type="entry name" value="I[[H]] CHANNEL, ISOFORM E"/>
    <property type="match status" value="1"/>
</dbReference>
<feature type="region of interest" description="Disordered" evidence="3">
    <location>
        <begin position="999"/>
        <end position="1043"/>
    </location>
</feature>
<feature type="compositionally biased region" description="Low complexity" evidence="3">
    <location>
        <begin position="878"/>
        <end position="887"/>
    </location>
</feature>
<dbReference type="GO" id="GO:0098855">
    <property type="term" value="C:HCN channel complex"/>
    <property type="evidence" value="ECO:0007669"/>
    <property type="project" value="TreeGrafter"/>
</dbReference>
<dbReference type="CDD" id="cd00038">
    <property type="entry name" value="CAP_ED"/>
    <property type="match status" value="1"/>
</dbReference>
<dbReference type="Pfam" id="PF00027">
    <property type="entry name" value="cNMP_binding"/>
    <property type="match status" value="1"/>
</dbReference>
<dbReference type="EMBL" id="GG662550">
    <property type="protein sequence ID" value="EAR82922.2"/>
    <property type="molecule type" value="Genomic_DNA"/>
</dbReference>
<keyword evidence="4" id="KW-0812">Transmembrane</keyword>
<feature type="compositionally biased region" description="Basic and acidic residues" evidence="3">
    <location>
        <begin position="1540"/>
        <end position="1561"/>
    </location>
</feature>
<dbReference type="SUPFAM" id="SSF51206">
    <property type="entry name" value="cAMP-binding domain-like"/>
    <property type="match status" value="1"/>
</dbReference>
<accession>Q22C85</accession>
<evidence type="ECO:0000256" key="2">
    <source>
        <dbReference type="SAM" id="Coils"/>
    </source>
</evidence>
<dbReference type="InParanoid" id="Q22C85"/>
<dbReference type="HOGENOM" id="CLU_239409_0_0_1"/>
<dbReference type="GO" id="GO:0035725">
    <property type="term" value="P:sodium ion transmembrane transport"/>
    <property type="evidence" value="ECO:0007669"/>
    <property type="project" value="TreeGrafter"/>
</dbReference>
<feature type="compositionally biased region" description="Low complexity" evidence="3">
    <location>
        <begin position="1021"/>
        <end position="1033"/>
    </location>
</feature>
<feature type="compositionally biased region" description="Polar residues" evidence="3">
    <location>
        <begin position="1034"/>
        <end position="1043"/>
    </location>
</feature>
<dbReference type="SMART" id="SM00100">
    <property type="entry name" value="cNMP"/>
    <property type="match status" value="1"/>
</dbReference>
<dbReference type="InterPro" id="IPR018490">
    <property type="entry name" value="cNMP-bd_dom_sf"/>
</dbReference>
<keyword evidence="1" id="KW-0406">Ion transport</keyword>
<gene>
    <name evidence="6" type="ORF">TTHERM_01068280</name>
</gene>
<dbReference type="GO" id="GO:0003254">
    <property type="term" value="P:regulation of membrane depolarization"/>
    <property type="evidence" value="ECO:0007669"/>
    <property type="project" value="TreeGrafter"/>
</dbReference>
<dbReference type="KEGG" id="tet:TTHERM_01068280"/>
<feature type="compositionally biased region" description="Basic and acidic residues" evidence="3">
    <location>
        <begin position="888"/>
        <end position="902"/>
    </location>
</feature>
<keyword evidence="4" id="KW-1133">Transmembrane helix</keyword>
<feature type="transmembrane region" description="Helical" evidence="4">
    <location>
        <begin position="508"/>
        <end position="528"/>
    </location>
</feature>
<dbReference type="PROSITE" id="PS50042">
    <property type="entry name" value="CNMP_BINDING_3"/>
    <property type="match status" value="1"/>
</dbReference>
<feature type="domain" description="Cyclic nucleotide-binding" evidence="5">
    <location>
        <begin position="654"/>
        <end position="723"/>
    </location>
</feature>
<dbReference type="InterPro" id="IPR013099">
    <property type="entry name" value="K_chnl_dom"/>
</dbReference>
<feature type="region of interest" description="Disordered" evidence="3">
    <location>
        <begin position="874"/>
        <end position="922"/>
    </location>
</feature>
<keyword evidence="4" id="KW-0472">Membrane</keyword>
<evidence type="ECO:0000313" key="7">
    <source>
        <dbReference type="Proteomes" id="UP000009168"/>
    </source>
</evidence>
<feature type="region of interest" description="Disordered" evidence="3">
    <location>
        <begin position="1492"/>
        <end position="1569"/>
    </location>
</feature>
<protein>
    <submittedName>
        <fullName evidence="6">Cation channel family protein</fullName>
    </submittedName>
</protein>
<dbReference type="SUPFAM" id="SSF81324">
    <property type="entry name" value="Voltage-gated potassium channels"/>
    <property type="match status" value="1"/>
</dbReference>
<dbReference type="InterPro" id="IPR014710">
    <property type="entry name" value="RmlC-like_jellyroll"/>
</dbReference>
<evidence type="ECO:0000256" key="4">
    <source>
        <dbReference type="SAM" id="Phobius"/>
    </source>
</evidence>
<dbReference type="OrthoDB" id="421226at2759"/>
<name>Q22C85_TETTS</name>
<evidence type="ECO:0000256" key="1">
    <source>
        <dbReference type="ARBA" id="ARBA00023303"/>
    </source>
</evidence>
<feature type="coiled-coil region" evidence="2">
    <location>
        <begin position="4"/>
        <end position="31"/>
    </location>
</feature>
<feature type="compositionally biased region" description="Polar residues" evidence="3">
    <location>
        <begin position="1598"/>
        <end position="1615"/>
    </location>
</feature>
<dbReference type="Gene3D" id="1.10.287.70">
    <property type="match status" value="1"/>
</dbReference>
<keyword evidence="7" id="KW-1185">Reference proteome</keyword>
<dbReference type="Gene3D" id="2.60.120.10">
    <property type="entry name" value="Jelly Rolls"/>
    <property type="match status" value="1"/>
</dbReference>
<dbReference type="PRINTS" id="PR01463">
    <property type="entry name" value="EAGCHANLFMLY"/>
</dbReference>
<dbReference type="eggNOG" id="KOG0500">
    <property type="taxonomic scope" value="Eukaryota"/>
</dbReference>
<dbReference type="Proteomes" id="UP000009168">
    <property type="component" value="Unassembled WGS sequence"/>
</dbReference>
<feature type="region of interest" description="Disordered" evidence="3">
    <location>
        <begin position="948"/>
        <end position="971"/>
    </location>
</feature>
<dbReference type="GeneID" id="7831161"/>
<dbReference type="InterPro" id="IPR051413">
    <property type="entry name" value="K/Na_HCN_channel"/>
</dbReference>
<dbReference type="GO" id="GO:0005249">
    <property type="term" value="F:voltage-gated potassium channel activity"/>
    <property type="evidence" value="ECO:0007669"/>
    <property type="project" value="InterPro"/>
</dbReference>